<protein>
    <submittedName>
        <fullName evidence="1">Uncharacterized protein</fullName>
    </submittedName>
</protein>
<name>A0ABY6Z729_9BACL</name>
<dbReference type="RefSeq" id="WP_268046271.1">
    <property type="nucleotide sequence ID" value="NZ_CP104064.1"/>
</dbReference>
<dbReference type="Gene3D" id="1.50.10.20">
    <property type="match status" value="1"/>
</dbReference>
<keyword evidence="2" id="KW-1185">Reference proteome</keyword>
<organism evidence="1 2">
    <name type="scientific">Alicyclobacillus dauci</name>
    <dbReference type="NCBI Taxonomy" id="1475485"/>
    <lineage>
        <taxon>Bacteria</taxon>
        <taxon>Bacillati</taxon>
        <taxon>Bacillota</taxon>
        <taxon>Bacilli</taxon>
        <taxon>Bacillales</taxon>
        <taxon>Alicyclobacillaceae</taxon>
        <taxon>Alicyclobacillus</taxon>
    </lineage>
</organism>
<sequence length="285" mass="31415">MNALADLQAAFKFIEQHGSAIEKCRLSVLLGNRLPESDVAIHELVRLQREDGGCAPFWAADTSSVDATCYWLAQCEQLGVAGNEACIQRALEFLSANQRSSGLIEEDDTLVNVAPPWARPGDLEAQLYLTANAGFWLCHFDHDSDRAALACHFLRTKVNGSGFLPTFLHANWLAAGLFFRVGELTAADGLFVYLQRQLATLEPSQLAWLLTTLCVAGVSSQHVLVLDGLRKLSGMQLADGRWASEDGEWQDVHTTLEVIRATLWVTSPSEQSSEQDFVQRRSLGR</sequence>
<dbReference type="Proteomes" id="UP001164803">
    <property type="component" value="Chromosome"/>
</dbReference>
<dbReference type="SUPFAM" id="SSF48239">
    <property type="entry name" value="Terpenoid cyclases/Protein prenyltransferases"/>
    <property type="match status" value="1"/>
</dbReference>
<accession>A0ABY6Z729</accession>
<dbReference type="InterPro" id="IPR008930">
    <property type="entry name" value="Terpenoid_cyclase/PrenylTrfase"/>
</dbReference>
<dbReference type="EMBL" id="CP104064">
    <property type="protein sequence ID" value="WAH38685.1"/>
    <property type="molecule type" value="Genomic_DNA"/>
</dbReference>
<reference evidence="1" key="1">
    <citation type="submission" date="2022-08" db="EMBL/GenBank/DDBJ databases">
        <title>Alicyclobacillus dauci DSM2870, complete genome.</title>
        <authorList>
            <person name="Wang Q."/>
            <person name="Cai R."/>
            <person name="Wang Z."/>
        </authorList>
    </citation>
    <scope>NUCLEOTIDE SEQUENCE</scope>
    <source>
        <strain evidence="1">DSM 28700</strain>
    </source>
</reference>
<proteinExistence type="predicted"/>
<gene>
    <name evidence="1" type="ORF">NZD86_09475</name>
</gene>
<evidence type="ECO:0000313" key="1">
    <source>
        <dbReference type="EMBL" id="WAH38685.1"/>
    </source>
</evidence>
<evidence type="ECO:0000313" key="2">
    <source>
        <dbReference type="Proteomes" id="UP001164803"/>
    </source>
</evidence>